<sequence>MVLVWHWQRDRFKGRRQPGRQAPRLRRPVTLPYIGRNVYDGSHAQVSHEVHARLRPSVRGVGRRVTRRRPQEAGVRGVVPAVHSRRATATVGPPSCRTVVPVAHAARRLQWVDSDMMR</sequence>
<protein>
    <submittedName>
        <fullName evidence="1">Uncharacterized protein</fullName>
    </submittedName>
</protein>
<dbReference type="KEGG" id="brh:RBRH_03607"/>
<dbReference type="HOGENOM" id="CLU_2068722_0_0_4"/>
<reference evidence="1 2" key="1">
    <citation type="journal article" date="2011" name="J. Bacteriol.">
        <title>Complete genome sequence of Burkholderia rhizoxinica, an endosymbiont of Rhizopus microsporus.</title>
        <authorList>
            <person name="Lackner G."/>
            <person name="Moebius N."/>
            <person name="Partida-Martinez L."/>
            <person name="Hertweck C."/>
        </authorList>
    </citation>
    <scope>NUCLEOTIDE SEQUENCE [LARGE SCALE GENOMIC DNA]</scope>
    <source>
        <strain evidence="2">DSM 19002 / CIP 109453 / HKI 454</strain>
    </source>
</reference>
<evidence type="ECO:0000313" key="1">
    <source>
        <dbReference type="EMBL" id="CBW74994.1"/>
    </source>
</evidence>
<name>E5AQW2_MYCRK</name>
<accession>E5AQW2</accession>
<organism evidence="1 2">
    <name type="scientific">Mycetohabitans rhizoxinica (strain DSM 19002 / CIP 109453 / HKI 454)</name>
    <name type="common">Paraburkholderia rhizoxinica</name>
    <dbReference type="NCBI Taxonomy" id="882378"/>
    <lineage>
        <taxon>Bacteria</taxon>
        <taxon>Pseudomonadati</taxon>
        <taxon>Pseudomonadota</taxon>
        <taxon>Betaproteobacteria</taxon>
        <taxon>Burkholderiales</taxon>
        <taxon>Burkholderiaceae</taxon>
        <taxon>Mycetohabitans</taxon>
    </lineage>
</organism>
<proteinExistence type="predicted"/>
<dbReference type="EMBL" id="FR687359">
    <property type="protein sequence ID" value="CBW74994.1"/>
    <property type="molecule type" value="Genomic_DNA"/>
</dbReference>
<evidence type="ECO:0000313" key="2">
    <source>
        <dbReference type="Proteomes" id="UP000007437"/>
    </source>
</evidence>
<dbReference type="AlphaFoldDB" id="E5AQW2"/>
<dbReference type="Proteomes" id="UP000007437">
    <property type="component" value="Chromosome"/>
</dbReference>
<gene>
    <name evidence="1" type="ordered locus">RBRH_03607</name>
</gene>